<sequence>MTLIRRIDAGAWPPQNEGFVFRDWIKGRHAGQTLIEFYTSVHPASANLSQWEVRIRNGQVAVNDVEAVEPTRVLRVGDVVSYRRLPWVEPPSPCHVDVVYEDADMVALSKPSGLQVLPAAMFHQRTVLSLLRRVYGGGDSGAGGGGSGEAARAGPGAAAGAEAGADVGRGAVVAGGPAGVAGDAACACSCSSEAKAQGGGAQQAKKERQARQQRQRQYLDVPAPVHRLGRGTSGLLLCARTTAARRRLTELMISKTAAAAAAAAGTLLASNSASRSPTTLPEATSLASDSDREAGNTAAADASGAAALAALISSAPASGSGCQLPLRKFYRALVQGRVKADQGRVDVPIGPIPHPGVDRGLFAATPDGKPAASVWRVLERRPGPGQGPPPGAGAAAAADAGAATTQGAEALAAQGPVVGAATAGQAAPAVSAEAGCMEAECTLMEVEILTGRPHQIRIHMAAMGHPLVGDPLYGAGGRPKVGMDAAAALADEEGGDGGSADPGEGGYGRPGDCGYYLHSLELHLPHPITGQPLRLRAPPPPLLMTTLERQEILAVEGLESRGREDGRGP</sequence>
<dbReference type="InParanoid" id="A0A2K3CU62"/>
<feature type="region of interest" description="Disordered" evidence="2">
    <location>
        <begin position="197"/>
        <end position="218"/>
    </location>
</feature>
<dbReference type="GO" id="GO:0000455">
    <property type="term" value="P:enzyme-directed rRNA pseudouridine synthesis"/>
    <property type="evidence" value="ECO:0000318"/>
    <property type="project" value="GO_Central"/>
</dbReference>
<evidence type="ECO:0000259" key="3">
    <source>
        <dbReference type="Pfam" id="PF00849"/>
    </source>
</evidence>
<dbReference type="EMBL" id="CM008977">
    <property type="protein sequence ID" value="PNW71811.1"/>
    <property type="molecule type" value="Genomic_DNA"/>
</dbReference>
<feature type="domain" description="Pseudouridine synthase RsuA/RluA-like" evidence="3">
    <location>
        <begin position="326"/>
        <end position="462"/>
    </location>
</feature>
<feature type="compositionally biased region" description="Polar residues" evidence="2">
    <location>
        <begin position="270"/>
        <end position="288"/>
    </location>
</feature>
<comment type="catalytic activity">
    <reaction evidence="1">
        <text>a uridine in RNA = a pseudouridine in RNA</text>
        <dbReference type="Rhea" id="RHEA:48348"/>
        <dbReference type="Rhea" id="RHEA-COMP:12068"/>
        <dbReference type="Rhea" id="RHEA-COMP:12069"/>
        <dbReference type="ChEBI" id="CHEBI:65314"/>
        <dbReference type="ChEBI" id="CHEBI:65315"/>
    </reaction>
</comment>
<evidence type="ECO:0000313" key="5">
    <source>
        <dbReference type="Proteomes" id="UP000006906"/>
    </source>
</evidence>
<dbReference type="Gramene" id="PNW71811">
    <property type="protein sequence ID" value="PNW71811"/>
    <property type="gene ID" value="CHLRE_16g689100v5"/>
</dbReference>
<dbReference type="PANTHER" id="PTHR21600:SF88">
    <property type="entry name" value="RNA PSEUDOURIDINE SYNTHASE 5"/>
    <property type="match status" value="1"/>
</dbReference>
<dbReference type="OrthoDB" id="428658at2759"/>
<dbReference type="Gene3D" id="3.30.2350.10">
    <property type="entry name" value="Pseudouridine synthase"/>
    <property type="match status" value="1"/>
</dbReference>
<feature type="region of interest" description="Disordered" evidence="2">
    <location>
        <begin position="270"/>
        <end position="298"/>
    </location>
</feature>
<gene>
    <name evidence="4" type="ORF">CHLRE_16g689100v5</name>
</gene>
<dbReference type="PANTHER" id="PTHR21600">
    <property type="entry name" value="MITOCHONDRIAL RNA PSEUDOURIDINE SYNTHASE"/>
    <property type="match status" value="1"/>
</dbReference>
<feature type="domain" description="Pseudouridine synthase RsuA/RluA-like" evidence="3">
    <location>
        <begin position="201"/>
        <end position="253"/>
    </location>
</feature>
<dbReference type="CDD" id="cd02869">
    <property type="entry name" value="PseudoU_synth_RluA_like"/>
    <property type="match status" value="1"/>
</dbReference>
<dbReference type="SUPFAM" id="SSF55120">
    <property type="entry name" value="Pseudouridine synthase"/>
    <property type="match status" value="1"/>
</dbReference>
<evidence type="ECO:0000256" key="2">
    <source>
        <dbReference type="SAM" id="MobiDB-lite"/>
    </source>
</evidence>
<dbReference type="GO" id="GO:0003723">
    <property type="term" value="F:RNA binding"/>
    <property type="evidence" value="ECO:0007669"/>
    <property type="project" value="InterPro"/>
</dbReference>
<proteinExistence type="predicted"/>
<dbReference type="InterPro" id="IPR006145">
    <property type="entry name" value="PsdUridine_synth_RsuA/RluA"/>
</dbReference>
<dbReference type="GeneID" id="5724809"/>
<protein>
    <recommendedName>
        <fullName evidence="3">Pseudouridine synthase RsuA/RluA-like domain-containing protein</fullName>
    </recommendedName>
</protein>
<dbReference type="KEGG" id="cre:CHLRE_16g689100v5"/>
<reference evidence="4 5" key="1">
    <citation type="journal article" date="2007" name="Science">
        <title>The Chlamydomonas genome reveals the evolution of key animal and plant functions.</title>
        <authorList>
            <person name="Merchant S.S."/>
            <person name="Prochnik S.E."/>
            <person name="Vallon O."/>
            <person name="Harris E.H."/>
            <person name="Karpowicz S.J."/>
            <person name="Witman G.B."/>
            <person name="Terry A."/>
            <person name="Salamov A."/>
            <person name="Fritz-Laylin L.K."/>
            <person name="Marechal-Drouard L."/>
            <person name="Marshall W.F."/>
            <person name="Qu L.H."/>
            <person name="Nelson D.R."/>
            <person name="Sanderfoot A.A."/>
            <person name="Spalding M.H."/>
            <person name="Kapitonov V.V."/>
            <person name="Ren Q."/>
            <person name="Ferris P."/>
            <person name="Lindquist E."/>
            <person name="Shapiro H."/>
            <person name="Lucas S.M."/>
            <person name="Grimwood J."/>
            <person name="Schmutz J."/>
            <person name="Cardol P."/>
            <person name="Cerutti H."/>
            <person name="Chanfreau G."/>
            <person name="Chen C.L."/>
            <person name="Cognat V."/>
            <person name="Croft M.T."/>
            <person name="Dent R."/>
            <person name="Dutcher S."/>
            <person name="Fernandez E."/>
            <person name="Fukuzawa H."/>
            <person name="Gonzalez-Ballester D."/>
            <person name="Gonzalez-Halphen D."/>
            <person name="Hallmann A."/>
            <person name="Hanikenne M."/>
            <person name="Hippler M."/>
            <person name="Inwood W."/>
            <person name="Jabbari K."/>
            <person name="Kalanon M."/>
            <person name="Kuras R."/>
            <person name="Lefebvre P.A."/>
            <person name="Lemaire S.D."/>
            <person name="Lobanov A.V."/>
            <person name="Lohr M."/>
            <person name="Manuell A."/>
            <person name="Meier I."/>
            <person name="Mets L."/>
            <person name="Mittag M."/>
            <person name="Mittelmeier T."/>
            <person name="Moroney J.V."/>
            <person name="Moseley J."/>
            <person name="Napoli C."/>
            <person name="Nedelcu A.M."/>
            <person name="Niyogi K."/>
            <person name="Novoselov S.V."/>
            <person name="Paulsen I.T."/>
            <person name="Pazour G."/>
            <person name="Purton S."/>
            <person name="Ral J.P."/>
            <person name="Riano-Pachon D.M."/>
            <person name="Riekhof W."/>
            <person name="Rymarquis L."/>
            <person name="Schroda M."/>
            <person name="Stern D."/>
            <person name="Umen J."/>
            <person name="Willows R."/>
            <person name="Wilson N."/>
            <person name="Zimmer S.L."/>
            <person name="Allmer J."/>
            <person name="Balk J."/>
            <person name="Bisova K."/>
            <person name="Chen C.J."/>
            <person name="Elias M."/>
            <person name="Gendler K."/>
            <person name="Hauser C."/>
            <person name="Lamb M.R."/>
            <person name="Ledford H."/>
            <person name="Long J.C."/>
            <person name="Minagawa J."/>
            <person name="Page M.D."/>
            <person name="Pan J."/>
            <person name="Pootakham W."/>
            <person name="Roje S."/>
            <person name="Rose A."/>
            <person name="Stahlberg E."/>
            <person name="Terauchi A.M."/>
            <person name="Yang P."/>
            <person name="Ball S."/>
            <person name="Bowler C."/>
            <person name="Dieckmann C.L."/>
            <person name="Gladyshev V.N."/>
            <person name="Green P."/>
            <person name="Jorgensen R."/>
            <person name="Mayfield S."/>
            <person name="Mueller-Roeber B."/>
            <person name="Rajamani S."/>
            <person name="Sayre R.T."/>
            <person name="Brokstein P."/>
            <person name="Dubchak I."/>
            <person name="Goodstein D."/>
            <person name="Hornick L."/>
            <person name="Huang Y.W."/>
            <person name="Jhaveri J."/>
            <person name="Luo Y."/>
            <person name="Martinez D."/>
            <person name="Ngau W.C."/>
            <person name="Otillar B."/>
            <person name="Poliakov A."/>
            <person name="Porter A."/>
            <person name="Szajkowski L."/>
            <person name="Werner G."/>
            <person name="Zhou K."/>
            <person name="Grigoriev I.V."/>
            <person name="Rokhsar D.S."/>
            <person name="Grossman A.R."/>
        </authorList>
    </citation>
    <scope>NUCLEOTIDE SEQUENCE [LARGE SCALE GENOMIC DNA]</scope>
    <source>
        <strain evidence="5">CC-503</strain>
    </source>
</reference>
<dbReference type="ExpressionAtlas" id="A0A2K3CU62">
    <property type="expression patterns" value="baseline"/>
</dbReference>
<accession>A0A2K3CU62</accession>
<dbReference type="InterPro" id="IPR020103">
    <property type="entry name" value="PsdUridine_synth_cat_dom_sf"/>
</dbReference>
<evidence type="ECO:0000313" key="4">
    <source>
        <dbReference type="EMBL" id="PNW71811.1"/>
    </source>
</evidence>
<dbReference type="PROSITE" id="PS01129">
    <property type="entry name" value="PSI_RLU"/>
    <property type="match status" value="1"/>
</dbReference>
<evidence type="ECO:0000256" key="1">
    <source>
        <dbReference type="ARBA" id="ARBA00000073"/>
    </source>
</evidence>
<feature type="region of interest" description="Disordered" evidence="2">
    <location>
        <begin position="379"/>
        <end position="400"/>
    </location>
</feature>
<dbReference type="InterPro" id="IPR050188">
    <property type="entry name" value="RluA_PseudoU_synthase"/>
</dbReference>
<dbReference type="Pfam" id="PF00849">
    <property type="entry name" value="PseudoU_synth_2"/>
    <property type="match status" value="2"/>
</dbReference>
<dbReference type="GO" id="GO:0009982">
    <property type="term" value="F:pseudouridine synthase activity"/>
    <property type="evidence" value="ECO:0000318"/>
    <property type="project" value="GO_Central"/>
</dbReference>
<organism evidence="4 5">
    <name type="scientific">Chlamydomonas reinhardtii</name>
    <name type="common">Chlamydomonas smithii</name>
    <dbReference type="NCBI Taxonomy" id="3055"/>
    <lineage>
        <taxon>Eukaryota</taxon>
        <taxon>Viridiplantae</taxon>
        <taxon>Chlorophyta</taxon>
        <taxon>core chlorophytes</taxon>
        <taxon>Chlorophyceae</taxon>
        <taxon>CS clade</taxon>
        <taxon>Chlamydomonadales</taxon>
        <taxon>Chlamydomonadaceae</taxon>
        <taxon>Chlamydomonas</taxon>
    </lineage>
</organism>
<dbReference type="FunCoup" id="A0A2K3CU62">
    <property type="interactions" value="794"/>
</dbReference>
<dbReference type="STRING" id="3055.A0A2K3CU62"/>
<name>A0A2K3CU62_CHLRE</name>
<dbReference type="RefSeq" id="XP_042915771.1">
    <property type="nucleotide sequence ID" value="XM_043071646.1"/>
</dbReference>
<dbReference type="CDD" id="cd00165">
    <property type="entry name" value="S4"/>
    <property type="match status" value="1"/>
</dbReference>
<keyword evidence="5" id="KW-1185">Reference proteome</keyword>
<dbReference type="Proteomes" id="UP000006906">
    <property type="component" value="Chromosome 16"/>
</dbReference>
<dbReference type="AlphaFoldDB" id="A0A2K3CU62"/>
<dbReference type="InterPro" id="IPR006224">
    <property type="entry name" value="PsdUridine_synth_RluA-like_CS"/>
</dbReference>